<gene>
    <name evidence="1" type="ORF">VNI00_015228</name>
</gene>
<accession>A0AAW0BLL4</accession>
<dbReference type="Proteomes" id="UP001383192">
    <property type="component" value="Unassembled WGS sequence"/>
</dbReference>
<dbReference type="AlphaFoldDB" id="A0AAW0BLL4"/>
<dbReference type="EMBL" id="JAYKXP010000096">
    <property type="protein sequence ID" value="KAK7027392.1"/>
    <property type="molecule type" value="Genomic_DNA"/>
</dbReference>
<evidence type="ECO:0000313" key="2">
    <source>
        <dbReference type="Proteomes" id="UP001383192"/>
    </source>
</evidence>
<name>A0AAW0BLL4_9AGAR</name>
<organism evidence="1 2">
    <name type="scientific">Paramarasmius palmivorus</name>
    <dbReference type="NCBI Taxonomy" id="297713"/>
    <lineage>
        <taxon>Eukaryota</taxon>
        <taxon>Fungi</taxon>
        <taxon>Dikarya</taxon>
        <taxon>Basidiomycota</taxon>
        <taxon>Agaricomycotina</taxon>
        <taxon>Agaricomycetes</taxon>
        <taxon>Agaricomycetidae</taxon>
        <taxon>Agaricales</taxon>
        <taxon>Marasmiineae</taxon>
        <taxon>Marasmiaceae</taxon>
        <taxon>Paramarasmius</taxon>
    </lineage>
</organism>
<comment type="caution">
    <text evidence="1">The sequence shown here is derived from an EMBL/GenBank/DDBJ whole genome shotgun (WGS) entry which is preliminary data.</text>
</comment>
<protein>
    <submittedName>
        <fullName evidence="1">Uncharacterized protein</fullName>
    </submittedName>
</protein>
<evidence type="ECO:0000313" key="1">
    <source>
        <dbReference type="EMBL" id="KAK7027392.1"/>
    </source>
</evidence>
<sequence length="217" mass="24742">MPGIVSTVARSLALHVAQEADSDRNVASNVETAHTQRRTQDIMQGEVNTGNRKDLLFLPANGQPCLVRLDREAVRRNNYSPFLDPRYLGLEGLDILRKTYMLTDPPENYAIIYYEQLSTIRLPLNVYLSDALGALSGGLARPWYGSMLVEYQSDEDIDPASVRDEVEQVVEHIHSVYERIHPAESVQFDRMPVDESIRYFSVDEFMELYGREFGLVE</sequence>
<keyword evidence="2" id="KW-1185">Reference proteome</keyword>
<proteinExistence type="predicted"/>
<reference evidence="1 2" key="1">
    <citation type="submission" date="2024-01" db="EMBL/GenBank/DDBJ databases">
        <title>A draft genome for a cacao thread blight-causing isolate of Paramarasmius palmivorus.</title>
        <authorList>
            <person name="Baruah I.K."/>
            <person name="Bukari Y."/>
            <person name="Amoako-Attah I."/>
            <person name="Meinhardt L.W."/>
            <person name="Bailey B.A."/>
            <person name="Cohen S.P."/>
        </authorList>
    </citation>
    <scope>NUCLEOTIDE SEQUENCE [LARGE SCALE GENOMIC DNA]</scope>
    <source>
        <strain evidence="1 2">GH-12</strain>
    </source>
</reference>